<dbReference type="EMBL" id="FZQA01000004">
    <property type="protein sequence ID" value="SNT74215.1"/>
    <property type="molecule type" value="Genomic_DNA"/>
</dbReference>
<dbReference type="InterPro" id="IPR029016">
    <property type="entry name" value="GAF-like_dom_sf"/>
</dbReference>
<dbReference type="GO" id="GO:0003677">
    <property type="term" value="F:DNA binding"/>
    <property type="evidence" value="ECO:0007669"/>
    <property type="project" value="UniProtKB-KW"/>
</dbReference>
<protein>
    <submittedName>
        <fullName evidence="6">Transcriptional regulator, IclR family</fullName>
    </submittedName>
</protein>
<sequence length="269" mass="28494">MSETTKRAAALRSQQAAAERRYRAPALEKGLDILELLAGAAAPMTPTQIAAQLGKSVSELFRMMQVLEYRGYIAPEGTNGGYMLTDRLFALGLARAPTKSLLAAALPVMEALAARIGQSCHVTIASDDQIVAVARVESPGDLGFSVRVGYRRKLVETTSGLVLFGCQPEDARKAMLERLRASGVGAARLKAFADKARAVAERGFVIAQSDFVQGVKDVSAPIMGARGALAALTVPFLLRAGMPCTLEEAAEHVRDSANRISRVLAGEGP</sequence>
<dbReference type="InterPro" id="IPR014757">
    <property type="entry name" value="Tscrpt_reg_IclR_C"/>
</dbReference>
<evidence type="ECO:0000259" key="5">
    <source>
        <dbReference type="PROSITE" id="PS51078"/>
    </source>
</evidence>
<dbReference type="PANTHER" id="PTHR30136:SF7">
    <property type="entry name" value="HTH-TYPE TRANSCRIPTIONAL REGULATOR KDGR-RELATED"/>
    <property type="match status" value="1"/>
</dbReference>
<dbReference type="PANTHER" id="PTHR30136">
    <property type="entry name" value="HELIX-TURN-HELIX TRANSCRIPTIONAL REGULATOR, ICLR FAMILY"/>
    <property type="match status" value="1"/>
</dbReference>
<dbReference type="SMART" id="SM00346">
    <property type="entry name" value="HTH_ICLR"/>
    <property type="match status" value="1"/>
</dbReference>
<dbReference type="PROSITE" id="PS51078">
    <property type="entry name" value="ICLR_ED"/>
    <property type="match status" value="1"/>
</dbReference>
<dbReference type="InterPro" id="IPR005471">
    <property type="entry name" value="Tscrpt_reg_IclR_N"/>
</dbReference>
<reference evidence="6 7" key="1">
    <citation type="submission" date="2017-07" db="EMBL/GenBank/DDBJ databases">
        <authorList>
            <person name="Sun Z.S."/>
            <person name="Albrecht U."/>
            <person name="Echele G."/>
            <person name="Lee C.C."/>
        </authorList>
    </citation>
    <scope>NUCLEOTIDE SEQUENCE [LARGE SCALE GENOMIC DNA]</scope>
    <source>
        <strain evidence="6 7">CGMCC 1.12710</strain>
    </source>
</reference>
<name>A0A239PVD5_9PROT</name>
<dbReference type="SUPFAM" id="SSF46785">
    <property type="entry name" value="Winged helix' DNA-binding domain"/>
    <property type="match status" value="1"/>
</dbReference>
<accession>A0A239PVD5</accession>
<dbReference type="AlphaFoldDB" id="A0A239PVD5"/>
<organism evidence="6 7">
    <name type="scientific">Amphiplicatus metriothermophilus</name>
    <dbReference type="NCBI Taxonomy" id="1519374"/>
    <lineage>
        <taxon>Bacteria</taxon>
        <taxon>Pseudomonadati</taxon>
        <taxon>Pseudomonadota</taxon>
        <taxon>Alphaproteobacteria</taxon>
        <taxon>Parvularculales</taxon>
        <taxon>Parvularculaceae</taxon>
        <taxon>Amphiplicatus</taxon>
    </lineage>
</organism>
<gene>
    <name evidence="6" type="ORF">SAMN06297382_2125</name>
</gene>
<dbReference type="InterPro" id="IPR036390">
    <property type="entry name" value="WH_DNA-bd_sf"/>
</dbReference>
<evidence type="ECO:0000256" key="2">
    <source>
        <dbReference type="ARBA" id="ARBA00023125"/>
    </source>
</evidence>
<dbReference type="PROSITE" id="PS51077">
    <property type="entry name" value="HTH_ICLR"/>
    <property type="match status" value="1"/>
</dbReference>
<dbReference type="GO" id="GO:0003700">
    <property type="term" value="F:DNA-binding transcription factor activity"/>
    <property type="evidence" value="ECO:0007669"/>
    <property type="project" value="TreeGrafter"/>
</dbReference>
<evidence type="ECO:0000256" key="3">
    <source>
        <dbReference type="ARBA" id="ARBA00023163"/>
    </source>
</evidence>
<dbReference type="RefSeq" id="WP_089412584.1">
    <property type="nucleotide sequence ID" value="NZ_FZQA01000004.1"/>
</dbReference>
<dbReference type="Pfam" id="PF09339">
    <property type="entry name" value="HTH_IclR"/>
    <property type="match status" value="1"/>
</dbReference>
<evidence type="ECO:0000259" key="4">
    <source>
        <dbReference type="PROSITE" id="PS51077"/>
    </source>
</evidence>
<keyword evidence="3" id="KW-0804">Transcription</keyword>
<feature type="domain" description="HTH iclR-type" evidence="4">
    <location>
        <begin position="24"/>
        <end position="86"/>
    </location>
</feature>
<evidence type="ECO:0000313" key="7">
    <source>
        <dbReference type="Proteomes" id="UP000198346"/>
    </source>
</evidence>
<dbReference type="InterPro" id="IPR050707">
    <property type="entry name" value="HTH_MetabolicPath_Reg"/>
</dbReference>
<dbReference type="GO" id="GO:0045892">
    <property type="term" value="P:negative regulation of DNA-templated transcription"/>
    <property type="evidence" value="ECO:0007669"/>
    <property type="project" value="TreeGrafter"/>
</dbReference>
<evidence type="ECO:0000313" key="6">
    <source>
        <dbReference type="EMBL" id="SNT74215.1"/>
    </source>
</evidence>
<dbReference type="OrthoDB" id="6057486at2"/>
<evidence type="ECO:0000256" key="1">
    <source>
        <dbReference type="ARBA" id="ARBA00023015"/>
    </source>
</evidence>
<dbReference type="Gene3D" id="1.10.10.10">
    <property type="entry name" value="Winged helix-like DNA-binding domain superfamily/Winged helix DNA-binding domain"/>
    <property type="match status" value="1"/>
</dbReference>
<dbReference type="Gene3D" id="3.30.450.40">
    <property type="match status" value="1"/>
</dbReference>
<dbReference type="Proteomes" id="UP000198346">
    <property type="component" value="Unassembled WGS sequence"/>
</dbReference>
<feature type="domain" description="IclR-ED" evidence="5">
    <location>
        <begin position="87"/>
        <end position="266"/>
    </location>
</feature>
<keyword evidence="1" id="KW-0805">Transcription regulation</keyword>
<keyword evidence="2" id="KW-0238">DNA-binding</keyword>
<proteinExistence type="predicted"/>
<dbReference type="SUPFAM" id="SSF55781">
    <property type="entry name" value="GAF domain-like"/>
    <property type="match status" value="1"/>
</dbReference>
<keyword evidence="7" id="KW-1185">Reference proteome</keyword>
<dbReference type="Pfam" id="PF01614">
    <property type="entry name" value="IclR_C"/>
    <property type="match status" value="1"/>
</dbReference>
<dbReference type="InterPro" id="IPR036388">
    <property type="entry name" value="WH-like_DNA-bd_sf"/>
</dbReference>